<organism evidence="1 2">
    <name type="scientific">Lunatimonas lonarensis</name>
    <dbReference type="NCBI Taxonomy" id="1232681"/>
    <lineage>
        <taxon>Bacteria</taxon>
        <taxon>Pseudomonadati</taxon>
        <taxon>Bacteroidota</taxon>
        <taxon>Cytophagia</taxon>
        <taxon>Cytophagales</taxon>
        <taxon>Cyclobacteriaceae</taxon>
    </lineage>
</organism>
<dbReference type="SUPFAM" id="SSF48208">
    <property type="entry name" value="Six-hairpin glycosidases"/>
    <property type="match status" value="1"/>
</dbReference>
<comment type="caution">
    <text evidence="1">The sequence shown here is derived from an EMBL/GenBank/DDBJ whole genome shotgun (WGS) entry which is preliminary data.</text>
</comment>
<dbReference type="PATRIC" id="fig|1288963.3.peg.4004"/>
<dbReference type="AlphaFoldDB" id="R7ZNH7"/>
<dbReference type="GO" id="GO:0005975">
    <property type="term" value="P:carbohydrate metabolic process"/>
    <property type="evidence" value="ECO:0007669"/>
    <property type="project" value="InterPro"/>
</dbReference>
<proteinExistence type="predicted"/>
<dbReference type="InterPro" id="IPR008928">
    <property type="entry name" value="6-hairpin_glycosidase_sf"/>
</dbReference>
<dbReference type="Proteomes" id="UP000013909">
    <property type="component" value="Unassembled WGS sequence"/>
</dbReference>
<dbReference type="RefSeq" id="WP_010856138.1">
    <property type="nucleotide sequence ID" value="NZ_AQHR01000104.1"/>
</dbReference>
<evidence type="ECO:0000313" key="1">
    <source>
        <dbReference type="EMBL" id="EON75608.1"/>
    </source>
</evidence>
<protein>
    <recommendedName>
        <fullName evidence="3">Delta-aminolevulinic acid dehydratase</fullName>
    </recommendedName>
</protein>
<accession>R7ZNH7</accession>
<name>R7ZNH7_9BACT</name>
<evidence type="ECO:0008006" key="3">
    <source>
        <dbReference type="Google" id="ProtNLM"/>
    </source>
</evidence>
<dbReference type="EMBL" id="AQHR01000104">
    <property type="protein sequence ID" value="EON75608.1"/>
    <property type="molecule type" value="Genomic_DNA"/>
</dbReference>
<dbReference type="STRING" id="1232681.ADIS_4011"/>
<keyword evidence="2" id="KW-1185">Reference proteome</keyword>
<reference evidence="1 2" key="1">
    <citation type="submission" date="2013-02" db="EMBL/GenBank/DDBJ databases">
        <title>A novel strain isolated from Lonar lake, Maharashtra, India.</title>
        <authorList>
            <person name="Singh A."/>
        </authorList>
    </citation>
    <scope>NUCLEOTIDE SEQUENCE [LARGE SCALE GENOMIC DNA]</scope>
    <source>
        <strain evidence="1 2">AK24</strain>
    </source>
</reference>
<sequence>MNSMDNVRIEESFERLLGYCEKEGFKGYDPYDGLNSKLFKSIPFFSNNRYVKLAWIQFFKRSPVNFRRLVGVEKEFNPKAIGLFLSSYCILYKMDKKPEHLKRVNELASLALDLRTKGWSGSCWGYNFDWQARAFFQPKGTPTVVATTFVANALLDAFEITNDRRLLDAARSACDFVLCDLNRTPDESGRGFCFSYSPLDTSVVYNASLLGARLLSRVYSHTNEDTLIQEARSAVLFVCERQLSNGSWPYGAYDFHQWIDNFHTGYNLECIADFQRFSGSHEFDGVLRKGFEFYIETFFSDEGIPRYYSHQTYPIDVHTTSQLMVTVAKSGNFARYGQTCKNVLLWTIAHMQSKKEGRFFYQINRFFTSRISYMRWSQAWMVYGMSVYLQEVWKINQECSDR</sequence>
<gene>
    <name evidence="1" type="ORF">ADIS_4011</name>
</gene>
<dbReference type="Gene3D" id="1.50.10.20">
    <property type="match status" value="1"/>
</dbReference>
<evidence type="ECO:0000313" key="2">
    <source>
        <dbReference type="Proteomes" id="UP000013909"/>
    </source>
</evidence>